<dbReference type="AlphaFoldDB" id="A0A6M3KL63"/>
<dbReference type="EMBL" id="MT141445">
    <property type="protein sequence ID" value="QJA61564.1"/>
    <property type="molecule type" value="Genomic_DNA"/>
</dbReference>
<dbReference type="EMBL" id="MT142481">
    <property type="protein sequence ID" value="QJA82155.1"/>
    <property type="molecule type" value="Genomic_DNA"/>
</dbReference>
<gene>
    <name evidence="2" type="ORF">MM415A00437_0002</name>
    <name evidence="1" type="ORF">MM415B00921_0017</name>
</gene>
<sequence length="87" mass="10330">MLAVAVGIRNRGTLKGVYGVKAKHVDREPSWVWDLAARAWKESEYNRIHTGYMWENIVAFGKPSWYHDVVEVYRYKDHVFYIEKKRG</sequence>
<accession>A0A6M3KL63</accession>
<proteinExistence type="predicted"/>
<name>A0A6M3KL63_9ZZZZ</name>
<evidence type="ECO:0008006" key="3">
    <source>
        <dbReference type="Google" id="ProtNLM"/>
    </source>
</evidence>
<organism evidence="2">
    <name type="scientific">viral metagenome</name>
    <dbReference type="NCBI Taxonomy" id="1070528"/>
    <lineage>
        <taxon>unclassified sequences</taxon>
        <taxon>metagenomes</taxon>
        <taxon>organismal metagenomes</taxon>
    </lineage>
</organism>
<evidence type="ECO:0000313" key="2">
    <source>
        <dbReference type="EMBL" id="QJA82155.1"/>
    </source>
</evidence>
<reference evidence="2" key="1">
    <citation type="submission" date="2020-03" db="EMBL/GenBank/DDBJ databases">
        <title>The deep terrestrial virosphere.</title>
        <authorList>
            <person name="Holmfeldt K."/>
            <person name="Nilsson E."/>
            <person name="Simone D."/>
            <person name="Lopez-Fernandez M."/>
            <person name="Wu X."/>
            <person name="de Brujin I."/>
            <person name="Lundin D."/>
            <person name="Andersson A."/>
            <person name="Bertilsson S."/>
            <person name="Dopson M."/>
        </authorList>
    </citation>
    <scope>NUCLEOTIDE SEQUENCE</scope>
    <source>
        <strain evidence="2">MM415A00437</strain>
        <strain evidence="1">MM415B00921</strain>
    </source>
</reference>
<evidence type="ECO:0000313" key="1">
    <source>
        <dbReference type="EMBL" id="QJA61564.1"/>
    </source>
</evidence>
<protein>
    <recommendedName>
        <fullName evidence="3">Cell wall hydrolase</fullName>
    </recommendedName>
</protein>